<sequence>MNANYSYPLDPGWSVKEVETVISMFRVVEDAYEVGIPAPKILEVYQAFKKVIPAKSEEKRLSKAFARVSGYELYEVVKVATQKQSGQVKLGVE</sequence>
<dbReference type="Pfam" id="PF05256">
    <property type="entry name" value="UPF0223"/>
    <property type="match status" value="1"/>
</dbReference>
<reference evidence="1 2" key="1">
    <citation type="journal article" date="2021" name="Sci. Rep.">
        <title>The distribution of antibiotic resistance genes in chicken gut microbiota commensals.</title>
        <authorList>
            <person name="Juricova H."/>
            <person name="Matiasovicova J."/>
            <person name="Kubasova T."/>
            <person name="Cejkova D."/>
            <person name="Rychlik I."/>
        </authorList>
    </citation>
    <scope>NUCLEOTIDE SEQUENCE [LARGE SCALE GENOMIC DNA]</scope>
    <source>
        <strain evidence="1 2">An810</strain>
    </source>
</reference>
<organism evidence="1 2">
    <name type="scientific">Limosilactobacillus alvi</name>
    <dbReference type="NCBI Taxonomy" id="990412"/>
    <lineage>
        <taxon>Bacteria</taxon>
        <taxon>Bacillati</taxon>
        <taxon>Bacillota</taxon>
        <taxon>Bacilli</taxon>
        <taxon>Lactobacillales</taxon>
        <taxon>Lactobacillaceae</taxon>
        <taxon>Limosilactobacillus</taxon>
    </lineage>
</organism>
<evidence type="ECO:0000313" key="1">
    <source>
        <dbReference type="EMBL" id="MBM6753539.1"/>
    </source>
</evidence>
<accession>A0ABS2EM28</accession>
<comment type="caution">
    <text evidence="1">The sequence shown here is derived from an EMBL/GenBank/DDBJ whole genome shotgun (WGS) entry which is preliminary data.</text>
</comment>
<dbReference type="InterPro" id="IPR023324">
    <property type="entry name" value="BH2638-like_sf"/>
</dbReference>
<gene>
    <name evidence="1" type="ORF">H5993_01990</name>
</gene>
<dbReference type="SUPFAM" id="SSF158504">
    <property type="entry name" value="BH2638-like"/>
    <property type="match status" value="1"/>
</dbReference>
<dbReference type="InterPro" id="IPR007920">
    <property type="entry name" value="UPF0223"/>
</dbReference>
<proteinExistence type="predicted"/>
<protein>
    <submittedName>
        <fullName evidence="1">UPF0223 family protein</fullName>
    </submittedName>
</protein>
<evidence type="ECO:0000313" key="2">
    <source>
        <dbReference type="Proteomes" id="UP000776629"/>
    </source>
</evidence>
<dbReference type="Gene3D" id="1.10.220.80">
    <property type="entry name" value="BH2638-like"/>
    <property type="match status" value="1"/>
</dbReference>
<dbReference type="Proteomes" id="UP000776629">
    <property type="component" value="Unassembled WGS sequence"/>
</dbReference>
<keyword evidence="2" id="KW-1185">Reference proteome</keyword>
<dbReference type="PIRSF" id="PIRSF037260">
    <property type="entry name" value="UPF0223"/>
    <property type="match status" value="1"/>
</dbReference>
<dbReference type="EMBL" id="JACJJQ010000006">
    <property type="protein sequence ID" value="MBM6753539.1"/>
    <property type="molecule type" value="Genomic_DNA"/>
</dbReference>
<dbReference type="NCBIfam" id="NF003353">
    <property type="entry name" value="PRK04387.1"/>
    <property type="match status" value="1"/>
</dbReference>
<name>A0ABS2EM28_9LACO</name>